<protein>
    <submittedName>
        <fullName evidence="2">ORF6N domain-containing protein</fullName>
    </submittedName>
</protein>
<name>A0A1I5TEF2_9BACT</name>
<evidence type="ECO:0000313" key="3">
    <source>
        <dbReference type="Proteomes" id="UP000199031"/>
    </source>
</evidence>
<proteinExistence type="predicted"/>
<dbReference type="OrthoDB" id="9816206at2"/>
<organism evidence="2 3">
    <name type="scientific">Parafilimonas terrae</name>
    <dbReference type="NCBI Taxonomy" id="1465490"/>
    <lineage>
        <taxon>Bacteria</taxon>
        <taxon>Pseudomonadati</taxon>
        <taxon>Bacteroidota</taxon>
        <taxon>Chitinophagia</taxon>
        <taxon>Chitinophagales</taxon>
        <taxon>Chitinophagaceae</taxon>
        <taxon>Parafilimonas</taxon>
    </lineage>
</organism>
<gene>
    <name evidence="2" type="ORF">SAMN05444277_10285</name>
</gene>
<evidence type="ECO:0000313" key="2">
    <source>
        <dbReference type="EMBL" id="SFP81423.1"/>
    </source>
</evidence>
<keyword evidence="3" id="KW-1185">Reference proteome</keyword>
<sequence>MAKETKKSQPALTDEVVMNKIYLIRGQKVMLDRDLAEMYGVETRILNQAVKRNRERFPKDFMFQLNNKESENLKSQIVISSWGGSRKLPFAFTEQGVAMLSSVLNSAVAIQVNIRIIRIFTKMREMLLTNKDILLKLEKLEKDVTTSKQDIANIFEALKQLLTPPAEKRIRIGFKPDEA</sequence>
<dbReference type="STRING" id="1465490.SAMN05444277_10285"/>
<dbReference type="AlphaFoldDB" id="A0A1I5TEF2"/>
<dbReference type="Pfam" id="PF10543">
    <property type="entry name" value="ORF6N"/>
    <property type="match status" value="1"/>
</dbReference>
<dbReference type="Proteomes" id="UP000199031">
    <property type="component" value="Unassembled WGS sequence"/>
</dbReference>
<evidence type="ECO:0000259" key="1">
    <source>
        <dbReference type="Pfam" id="PF10543"/>
    </source>
</evidence>
<dbReference type="EMBL" id="FOXQ01000002">
    <property type="protein sequence ID" value="SFP81423.1"/>
    <property type="molecule type" value="Genomic_DNA"/>
</dbReference>
<dbReference type="RefSeq" id="WP_090655532.1">
    <property type="nucleotide sequence ID" value="NZ_FOXQ01000002.1"/>
</dbReference>
<dbReference type="InterPro" id="IPR018873">
    <property type="entry name" value="KilA-N_DNA-bd_domain"/>
</dbReference>
<reference evidence="2 3" key="1">
    <citation type="submission" date="2016-10" db="EMBL/GenBank/DDBJ databases">
        <authorList>
            <person name="de Groot N.N."/>
        </authorList>
    </citation>
    <scope>NUCLEOTIDE SEQUENCE [LARGE SCALE GENOMIC DNA]</scope>
    <source>
        <strain evidence="2 3">DSM 28286</strain>
    </source>
</reference>
<accession>A0A1I5TEF2</accession>
<feature type="domain" description="KilA-N DNA-binding" evidence="1">
    <location>
        <begin position="19"/>
        <end position="103"/>
    </location>
</feature>